<evidence type="ECO:0000313" key="3">
    <source>
        <dbReference type="Proteomes" id="UP000002630"/>
    </source>
</evidence>
<feature type="compositionally biased region" description="Low complexity" evidence="1">
    <location>
        <begin position="1"/>
        <end position="18"/>
    </location>
</feature>
<feature type="region of interest" description="Disordered" evidence="1">
    <location>
        <begin position="436"/>
        <end position="463"/>
    </location>
</feature>
<dbReference type="Proteomes" id="UP000002630">
    <property type="component" value="Unassembled WGS sequence"/>
</dbReference>
<dbReference type="OrthoDB" id="222204at2759"/>
<accession>D7G7P6</accession>
<dbReference type="EMBL" id="FN649760">
    <property type="protein sequence ID" value="CBJ34000.1"/>
    <property type="molecule type" value="Genomic_DNA"/>
</dbReference>
<keyword evidence="3" id="KW-1185">Reference proteome</keyword>
<gene>
    <name evidence="2" type="ORF">Esi_0848_0001</name>
</gene>
<organism evidence="2 3">
    <name type="scientific">Ectocarpus siliculosus</name>
    <name type="common">Brown alga</name>
    <name type="synonym">Conferva siliculosa</name>
    <dbReference type="NCBI Taxonomy" id="2880"/>
    <lineage>
        <taxon>Eukaryota</taxon>
        <taxon>Sar</taxon>
        <taxon>Stramenopiles</taxon>
        <taxon>Ochrophyta</taxon>
        <taxon>PX clade</taxon>
        <taxon>Phaeophyceae</taxon>
        <taxon>Ectocarpales</taxon>
        <taxon>Ectocarpaceae</taxon>
        <taxon>Ectocarpus</taxon>
    </lineage>
</organism>
<protein>
    <submittedName>
        <fullName evidence="2">Uncharacterized protein</fullName>
    </submittedName>
</protein>
<evidence type="ECO:0000256" key="1">
    <source>
        <dbReference type="SAM" id="MobiDB-lite"/>
    </source>
</evidence>
<feature type="compositionally biased region" description="Basic and acidic residues" evidence="1">
    <location>
        <begin position="108"/>
        <end position="138"/>
    </location>
</feature>
<proteinExistence type="predicted"/>
<feature type="compositionally biased region" description="Basic residues" evidence="1">
    <location>
        <begin position="453"/>
        <end position="463"/>
    </location>
</feature>
<reference evidence="2 3" key="1">
    <citation type="journal article" date="2010" name="Nature">
        <title>The Ectocarpus genome and the independent evolution of multicellularity in brown algae.</title>
        <authorList>
            <person name="Cock J.M."/>
            <person name="Sterck L."/>
            <person name="Rouze P."/>
            <person name="Scornet D."/>
            <person name="Allen A.E."/>
            <person name="Amoutzias G."/>
            <person name="Anthouard V."/>
            <person name="Artiguenave F."/>
            <person name="Aury J.M."/>
            <person name="Badger J.H."/>
            <person name="Beszteri B."/>
            <person name="Billiau K."/>
            <person name="Bonnet E."/>
            <person name="Bothwell J.H."/>
            <person name="Bowler C."/>
            <person name="Boyen C."/>
            <person name="Brownlee C."/>
            <person name="Carrano C.J."/>
            <person name="Charrier B."/>
            <person name="Cho G.Y."/>
            <person name="Coelho S.M."/>
            <person name="Collen J."/>
            <person name="Corre E."/>
            <person name="Da Silva C."/>
            <person name="Delage L."/>
            <person name="Delaroque N."/>
            <person name="Dittami S.M."/>
            <person name="Doulbeau S."/>
            <person name="Elias M."/>
            <person name="Farnham G."/>
            <person name="Gachon C.M."/>
            <person name="Gschloessl B."/>
            <person name="Heesch S."/>
            <person name="Jabbari K."/>
            <person name="Jubin C."/>
            <person name="Kawai H."/>
            <person name="Kimura K."/>
            <person name="Kloareg B."/>
            <person name="Kupper F.C."/>
            <person name="Lang D."/>
            <person name="Le Bail A."/>
            <person name="Leblanc C."/>
            <person name="Lerouge P."/>
            <person name="Lohr M."/>
            <person name="Lopez P.J."/>
            <person name="Martens C."/>
            <person name="Maumus F."/>
            <person name="Michel G."/>
            <person name="Miranda-Saavedra D."/>
            <person name="Morales J."/>
            <person name="Moreau H."/>
            <person name="Motomura T."/>
            <person name="Nagasato C."/>
            <person name="Napoli C.A."/>
            <person name="Nelson D.R."/>
            <person name="Nyvall-Collen P."/>
            <person name="Peters A.F."/>
            <person name="Pommier C."/>
            <person name="Potin P."/>
            <person name="Poulain J."/>
            <person name="Quesneville H."/>
            <person name="Read B."/>
            <person name="Rensing S.A."/>
            <person name="Ritter A."/>
            <person name="Rousvoal S."/>
            <person name="Samanta M."/>
            <person name="Samson G."/>
            <person name="Schroeder D.C."/>
            <person name="Segurens B."/>
            <person name="Strittmatter M."/>
            <person name="Tonon T."/>
            <person name="Tregear J.W."/>
            <person name="Valentin K."/>
            <person name="von Dassow P."/>
            <person name="Yamagishi T."/>
            <person name="Van de Peer Y."/>
            <person name="Wincker P."/>
        </authorList>
    </citation>
    <scope>NUCLEOTIDE SEQUENCE [LARGE SCALE GENOMIC DNA]</scope>
    <source>
        <strain evidence="3">Ec32 / CCAP1310/4</strain>
    </source>
</reference>
<sequence>MSENGPSSGSAAPAAAPARDPTKKKKRRSAFGSSRRAARNLRKSGEKFEDRTGKSVAEASAANNTRRAIERGSLNVVERVLEETKEELVKSKKIAVESQASCNMAMEFAREKDDELKRERARRQQAEQEKHEATREQEAAAASRRQAEERVRDMSKELAGLKDSVKSLRKTNATLLEDAGIPIVADDPPPEEDSTRSLEDELLLEKVKAERLQRKVDYLTPIVAGLKRQVSNEKKKTKRAKLNLGNLKADEPVGGAEQEEPEQEREKGGGELLSAEDEKKVLERVIKNRLKPGGKFGETAARLFQSFVQGGVSLNMTQQLLQSTMYHTTGVRLKQDLNITCARNTVKVLALGITQLDGNELVKAILKAPFLLIAGDESLRNGDKKFPIFVAFYDVEADAPWFGLVRVCSMKDKTAETPAQLFYETIVDTLGYPKHQRERTKGNANGVQGGGKGKGKGKGKQRHRRLLLHLPGRVVATGRRHGKFRRQMGGAARRKRAGVRAEAFHWC</sequence>
<name>D7G7P6_ECTSI</name>
<feature type="region of interest" description="Disordered" evidence="1">
    <location>
        <begin position="1"/>
        <end position="62"/>
    </location>
</feature>
<dbReference type="InParanoid" id="D7G7P6"/>
<feature type="compositionally biased region" description="Basic and acidic residues" evidence="1">
    <location>
        <begin position="43"/>
        <end position="53"/>
    </location>
</feature>
<feature type="region of interest" description="Disordered" evidence="1">
    <location>
        <begin position="231"/>
        <end position="272"/>
    </location>
</feature>
<evidence type="ECO:0000313" key="2">
    <source>
        <dbReference type="EMBL" id="CBJ34000.1"/>
    </source>
</evidence>
<dbReference type="AlphaFoldDB" id="D7G7P6"/>
<feature type="region of interest" description="Disordered" evidence="1">
    <location>
        <begin position="108"/>
        <end position="153"/>
    </location>
</feature>